<dbReference type="PROSITE" id="PS51318">
    <property type="entry name" value="TAT"/>
    <property type="match status" value="1"/>
</dbReference>
<dbReference type="InterPro" id="IPR043504">
    <property type="entry name" value="Peptidase_S1_PA_chymotrypsin"/>
</dbReference>
<dbReference type="InterPro" id="IPR051201">
    <property type="entry name" value="Chloro_Bact_Ser_Proteases"/>
</dbReference>
<dbReference type="PROSITE" id="PS50106">
    <property type="entry name" value="PDZ"/>
    <property type="match status" value="1"/>
</dbReference>
<dbReference type="InterPro" id="IPR041489">
    <property type="entry name" value="PDZ_6"/>
</dbReference>
<gene>
    <name evidence="6" type="ORF">GCM10025869_17750</name>
</gene>
<comment type="similarity">
    <text evidence="1">Belongs to the peptidase S1C family.</text>
</comment>
<evidence type="ECO:0000256" key="2">
    <source>
        <dbReference type="ARBA" id="ARBA00022670"/>
    </source>
</evidence>
<dbReference type="InterPro" id="IPR036034">
    <property type="entry name" value="PDZ_sf"/>
</dbReference>
<feature type="domain" description="PDZ" evidence="5">
    <location>
        <begin position="231"/>
        <end position="320"/>
    </location>
</feature>
<dbReference type="PRINTS" id="PR00834">
    <property type="entry name" value="PROTEASES2C"/>
</dbReference>
<evidence type="ECO:0000256" key="4">
    <source>
        <dbReference type="SAM" id="SignalP"/>
    </source>
</evidence>
<evidence type="ECO:0000313" key="7">
    <source>
        <dbReference type="Proteomes" id="UP001157069"/>
    </source>
</evidence>
<keyword evidence="4" id="KW-0732">Signal</keyword>
<dbReference type="EMBL" id="BSVA01000001">
    <property type="protein sequence ID" value="GMA91246.1"/>
    <property type="molecule type" value="Genomic_DNA"/>
</dbReference>
<evidence type="ECO:0000313" key="6">
    <source>
        <dbReference type="EMBL" id="GMA91246.1"/>
    </source>
</evidence>
<dbReference type="Proteomes" id="UP001157069">
    <property type="component" value="Unassembled WGS sequence"/>
</dbReference>
<dbReference type="Gene3D" id="2.30.42.10">
    <property type="match status" value="1"/>
</dbReference>
<sequence>MSRTTTRALAGALTAGAAAIALAGCNLIPIPGGAPAEPGKAVGFEQVQQAVIQLEARGTFVDPQYGGYEGAGRGSGFIISEDGLAVTNNHVVVGAGTIDVWRGGDQSDTLDARVLGASECLDIAVVQLEKDEYPYLAWRKGDIATGIDVYAAGFPLGDPTFTMTRGIVSKADIEGDTAWASIDSIIEHDARIRPGNSGGPLVDTDGRVVGVNYAGEDTYDYNFAIHRDEVKDVIEQLAAGESVLSLGINGQGVAGEDGGLGVWVASVAAGSVADKAGVKPGDLITRLGGVSVGTDGTMREYCDVLRTHGTEATLDIELYRPADESYYRGQVNSERVVTAVANVGGGGGQPSGDFVDISDDSGQVGVSVPVEWKDVDGSGFTDDSGNVWYGVTASTSIQKLNSGWSVPGVIVMATPGASDPAYVDNLLNTTRSGVQSEGCSSNGVQSYADGYHTGKYEYFTGCGSTKADYVAIAAIADDGSYLIYVTIQAVSDDDAAALDRIVSSFIAGF</sequence>
<dbReference type="InterPro" id="IPR001940">
    <property type="entry name" value="Peptidase_S1C"/>
</dbReference>
<feature type="signal peptide" evidence="4">
    <location>
        <begin position="1"/>
        <end position="23"/>
    </location>
</feature>
<comment type="caution">
    <text evidence="6">The sequence shown here is derived from an EMBL/GenBank/DDBJ whole genome shotgun (WGS) entry which is preliminary data.</text>
</comment>
<keyword evidence="3" id="KW-0378">Hydrolase</keyword>
<evidence type="ECO:0000259" key="5">
    <source>
        <dbReference type="PROSITE" id="PS50106"/>
    </source>
</evidence>
<dbReference type="PANTHER" id="PTHR43343:SF3">
    <property type="entry name" value="PROTEASE DO-LIKE 8, CHLOROPLASTIC"/>
    <property type="match status" value="1"/>
</dbReference>
<dbReference type="SUPFAM" id="SSF50156">
    <property type="entry name" value="PDZ domain-like"/>
    <property type="match status" value="1"/>
</dbReference>
<dbReference type="PROSITE" id="PS51257">
    <property type="entry name" value="PROKAR_LIPOPROTEIN"/>
    <property type="match status" value="1"/>
</dbReference>
<dbReference type="Gene3D" id="2.40.10.10">
    <property type="entry name" value="Trypsin-like serine proteases"/>
    <property type="match status" value="2"/>
</dbReference>
<dbReference type="SMART" id="SM00228">
    <property type="entry name" value="PDZ"/>
    <property type="match status" value="1"/>
</dbReference>
<evidence type="ECO:0000256" key="3">
    <source>
        <dbReference type="ARBA" id="ARBA00022801"/>
    </source>
</evidence>
<dbReference type="RefSeq" id="WP_284299500.1">
    <property type="nucleotide sequence ID" value="NZ_BSVA01000001.1"/>
</dbReference>
<dbReference type="InterPro" id="IPR009003">
    <property type="entry name" value="Peptidase_S1_PA"/>
</dbReference>
<evidence type="ECO:0000256" key="1">
    <source>
        <dbReference type="ARBA" id="ARBA00010541"/>
    </source>
</evidence>
<dbReference type="InterPro" id="IPR001478">
    <property type="entry name" value="PDZ"/>
</dbReference>
<accession>A0ABQ6JUR6</accession>
<reference evidence="7" key="1">
    <citation type="journal article" date="2019" name="Int. J. Syst. Evol. Microbiol.">
        <title>The Global Catalogue of Microorganisms (GCM) 10K type strain sequencing project: providing services to taxonomists for standard genome sequencing and annotation.</title>
        <authorList>
            <consortium name="The Broad Institute Genomics Platform"/>
            <consortium name="The Broad Institute Genome Sequencing Center for Infectious Disease"/>
            <person name="Wu L."/>
            <person name="Ma J."/>
        </authorList>
    </citation>
    <scope>NUCLEOTIDE SEQUENCE [LARGE SCALE GENOMIC DNA]</scope>
    <source>
        <strain evidence="7">NBRC 108755</strain>
    </source>
</reference>
<dbReference type="Pfam" id="PF13365">
    <property type="entry name" value="Trypsin_2"/>
    <property type="match status" value="1"/>
</dbReference>
<protein>
    <recommendedName>
        <fullName evidence="5">PDZ domain-containing protein</fullName>
    </recommendedName>
</protein>
<dbReference type="SUPFAM" id="SSF50494">
    <property type="entry name" value="Trypsin-like serine proteases"/>
    <property type="match status" value="1"/>
</dbReference>
<dbReference type="PANTHER" id="PTHR43343">
    <property type="entry name" value="PEPTIDASE S12"/>
    <property type="match status" value="1"/>
</dbReference>
<organism evidence="6 7">
    <name type="scientific">Homoserinibacter gongjuensis</name>
    <dbReference type="NCBI Taxonomy" id="1162968"/>
    <lineage>
        <taxon>Bacteria</taxon>
        <taxon>Bacillati</taxon>
        <taxon>Actinomycetota</taxon>
        <taxon>Actinomycetes</taxon>
        <taxon>Micrococcales</taxon>
        <taxon>Microbacteriaceae</taxon>
        <taxon>Homoserinibacter</taxon>
    </lineage>
</organism>
<feature type="chain" id="PRO_5045119844" description="PDZ domain-containing protein" evidence="4">
    <location>
        <begin position="24"/>
        <end position="509"/>
    </location>
</feature>
<dbReference type="InterPro" id="IPR006311">
    <property type="entry name" value="TAT_signal"/>
</dbReference>
<keyword evidence="2" id="KW-0645">Protease</keyword>
<proteinExistence type="inferred from homology"/>
<name>A0ABQ6JUR6_9MICO</name>
<dbReference type="Pfam" id="PF17820">
    <property type="entry name" value="PDZ_6"/>
    <property type="match status" value="1"/>
</dbReference>
<keyword evidence="7" id="KW-1185">Reference proteome</keyword>